<feature type="compositionally biased region" description="Polar residues" evidence="3">
    <location>
        <begin position="105"/>
        <end position="115"/>
    </location>
</feature>
<dbReference type="SUPFAM" id="SSF100934">
    <property type="entry name" value="Heat shock protein 70kD (HSP70), C-terminal subdomain"/>
    <property type="match status" value="1"/>
</dbReference>
<dbReference type="InterPro" id="IPR013126">
    <property type="entry name" value="Hsp_70_fam"/>
</dbReference>
<keyword evidence="5" id="KW-1185">Reference proteome</keyword>
<keyword evidence="2" id="KW-0067">ATP-binding</keyword>
<accession>V4T5N2</accession>
<name>V4T5N2_CITCL</name>
<evidence type="ECO:0000313" key="4">
    <source>
        <dbReference type="EMBL" id="ESR44856.1"/>
    </source>
</evidence>
<dbReference type="EMBL" id="KI536799">
    <property type="protein sequence ID" value="ESR44856.1"/>
    <property type="molecule type" value="Genomic_DNA"/>
</dbReference>
<dbReference type="KEGG" id="cic:CICLE_v10003537mg"/>
<dbReference type="eggNOG" id="KOG0102">
    <property type="taxonomic scope" value="Eukaryota"/>
</dbReference>
<sequence>MGKWVRDGDFTLSPSLFRIKNWVERMVKEAEKFAKEDKERRDAIDTKNQADSLVYQTEKQLKELAEKVPAPVKEKVEGKLQDLKDSISEESTQKMKDAMAALNQEVMQLGQSLYNQPGAGPAPGAEAGPSDSSNKGPDSDVIDADFSDSK</sequence>
<evidence type="ECO:0000256" key="1">
    <source>
        <dbReference type="ARBA" id="ARBA00022741"/>
    </source>
</evidence>
<feature type="compositionally biased region" description="Low complexity" evidence="3">
    <location>
        <begin position="117"/>
        <end position="129"/>
    </location>
</feature>
<dbReference type="Gene3D" id="1.20.1270.10">
    <property type="match status" value="1"/>
</dbReference>
<proteinExistence type="predicted"/>
<organism evidence="4 5">
    <name type="scientific">Citrus clementina</name>
    <name type="common">Clementine</name>
    <name type="synonym">Citrus deliciosa x Citrus sinensis</name>
    <dbReference type="NCBI Taxonomy" id="85681"/>
    <lineage>
        <taxon>Eukaryota</taxon>
        <taxon>Viridiplantae</taxon>
        <taxon>Streptophyta</taxon>
        <taxon>Embryophyta</taxon>
        <taxon>Tracheophyta</taxon>
        <taxon>Spermatophyta</taxon>
        <taxon>Magnoliopsida</taxon>
        <taxon>eudicotyledons</taxon>
        <taxon>Gunneridae</taxon>
        <taxon>Pentapetalae</taxon>
        <taxon>rosids</taxon>
        <taxon>malvids</taxon>
        <taxon>Sapindales</taxon>
        <taxon>Rutaceae</taxon>
        <taxon>Aurantioideae</taxon>
        <taxon>Citrus</taxon>
    </lineage>
</organism>
<feature type="compositionally biased region" description="Acidic residues" evidence="3">
    <location>
        <begin position="140"/>
        <end position="150"/>
    </location>
</feature>
<dbReference type="FunFam" id="1.20.1270.10:FF:000001">
    <property type="entry name" value="Molecular chaperone DnaK"/>
    <property type="match status" value="1"/>
</dbReference>
<dbReference type="Proteomes" id="UP000030687">
    <property type="component" value="Unassembled WGS sequence"/>
</dbReference>
<dbReference type="Gramene" id="ESR44856">
    <property type="protein sequence ID" value="ESR44856"/>
    <property type="gene ID" value="CICLE_v10003537mg"/>
</dbReference>
<evidence type="ECO:0000256" key="3">
    <source>
        <dbReference type="SAM" id="MobiDB-lite"/>
    </source>
</evidence>
<evidence type="ECO:0000256" key="2">
    <source>
        <dbReference type="ARBA" id="ARBA00022840"/>
    </source>
</evidence>
<dbReference type="GO" id="GO:0005524">
    <property type="term" value="F:ATP binding"/>
    <property type="evidence" value="ECO:0007669"/>
    <property type="project" value="UniProtKB-KW"/>
</dbReference>
<dbReference type="AlphaFoldDB" id="V4T5N2"/>
<feature type="region of interest" description="Disordered" evidence="3">
    <location>
        <begin position="76"/>
        <end position="150"/>
    </location>
</feature>
<dbReference type="OMA" id="KARVVSW"/>
<dbReference type="InterPro" id="IPR029048">
    <property type="entry name" value="HSP70_C_sf"/>
</dbReference>
<evidence type="ECO:0000313" key="5">
    <source>
        <dbReference type="Proteomes" id="UP000030687"/>
    </source>
</evidence>
<reference evidence="4 5" key="1">
    <citation type="submission" date="2013-10" db="EMBL/GenBank/DDBJ databases">
        <authorList>
            <consortium name="International Citrus Genome Consortium"/>
            <person name="Jenkins J."/>
            <person name="Schmutz J."/>
            <person name="Prochnik S."/>
            <person name="Rokhsar D."/>
            <person name="Gmitter F."/>
            <person name="Ollitrault P."/>
            <person name="Machado M."/>
            <person name="Talon M."/>
            <person name="Wincker P."/>
            <person name="Jaillon O."/>
            <person name="Morgante M."/>
        </authorList>
    </citation>
    <scope>NUCLEOTIDE SEQUENCE</scope>
    <source>
        <strain evidence="5">cv. Clemenules</strain>
    </source>
</reference>
<dbReference type="GO" id="GO:0140662">
    <property type="term" value="F:ATP-dependent protein folding chaperone"/>
    <property type="evidence" value="ECO:0007669"/>
    <property type="project" value="InterPro"/>
</dbReference>
<protein>
    <submittedName>
        <fullName evidence="4">Uncharacterized protein</fullName>
    </submittedName>
</protein>
<keyword evidence="1" id="KW-0547">Nucleotide-binding</keyword>
<dbReference type="InParanoid" id="V4T5N2"/>
<gene>
    <name evidence="4" type="ORF">CICLE_v10003537mg</name>
</gene>
<dbReference type="Pfam" id="PF00012">
    <property type="entry name" value="HSP70"/>
    <property type="match status" value="1"/>
</dbReference>
<feature type="compositionally biased region" description="Basic and acidic residues" evidence="3">
    <location>
        <begin position="76"/>
        <end position="97"/>
    </location>
</feature>
<dbReference type="STRING" id="85681.V4T5N2"/>